<reference evidence="1" key="1">
    <citation type="submission" date="2018-11" db="EMBL/GenBank/DDBJ databases">
        <title>The sequence and de novo assembly of Larimichthys crocea genome using PacBio and Hi-C technologies.</title>
        <authorList>
            <person name="Xu P."/>
            <person name="Chen B."/>
            <person name="Zhou Z."/>
            <person name="Ke Q."/>
            <person name="Wu Y."/>
            <person name="Bai H."/>
            <person name="Pu F."/>
        </authorList>
    </citation>
    <scope>NUCLEOTIDE SEQUENCE</scope>
    <source>
        <tissue evidence="1">Muscle</tissue>
    </source>
</reference>
<accession>A0ACD3QD07</accession>
<sequence>MSWKRNYFASGSGGGGGGGGVSGAGGGAGGGGGSGGMKGILTPRTMTSIAPSKGLSNEPGQNSCFLNSALQVLWHLDIFRRSFRQLTTHKCMEDSCIFCALKENILMRIHFHIADETKEDICTARHCIPHQKFAMTLFEQAVKMLESREKATPGMFGELLRNASMGDLRSCPSQCGQQLRMARVLLNSPEIITIGLVWDSDHSDLAEDVIHTLGTCLRLGDLFYRVTEEKARQSELYLVGMVCYYGKHYSTFFFQTKIRRWMYFDDAHVKEIGPKWKDVVSRCIKGHYQPLLLLYADPRGTPVSVQDLPSRFDLHHLNKACYDSEDSGREQSISSDTRTDSSTESYSYRQPSHSHNESLASHYSSDSQGTVICIERTDGALHTSLCSLDAIGHGTDSEQHQSLRKGGGAGDRRRSSSRHRRSKPDNEASSAGYHSEGETLKEQQVPRHLHKPSSSFSSSTSRLRDFKETMSNIIHSRPLSSSSSSSLPAAVLSEITSSTNNHHHHPANTTASCSSSNKLHDWEADSTSSESKSSCSGGAGSGRYRPAWRPRREALNIDSIFTRERRRQAGYSPLGASLLDDGGAPASEGADASLPAQEEMKSVRPVSSWTLPTISGNHRGGRDEPGGVRGSAGGAELPPPPPPPPRLIQRMESGYESSERNSSSPVSLDLNLGDRECVMKKPSSSSSAGPSWRNIRSKSSGALLQEVGSASKGSFARQTLQSSVHKTWKKTNRIEYRGRREQSVKSAAKLQLVASEGGASSHNRLQRCMRRARSLQQRMQLQQEQQQQQKQDSEAGRQQPQQPEQPEEERQQLQERPSEKPLTLQILLTEKQGDQSAASQDQQVPPLSPCHVKPLPPKTNSVSDSASSAGAPTGSPREERRSGGPCSRFGKPLTNTKSLPALCMDTWEQSPLGDLAPPPPPEEVDHPAQWSRTSPISIPVQAPPPPRPYSRTPSPVGASDTRCHRMMEEEQYYSRPPQTTPTPSSPTSRLPPPPPAYPARNWSCLHVDQPDDVDSSIDPPIISPPYSPPDSPCNAPPPPPASRPVRTSSPPPGLDYRATLPVERWAENVNRYYGSQNTTGVVGTAAAAAAVPDEELSELDSLYQASLLAPSMHWGSRGVSPQPTNNKPAPSLQITPTTSNTTNPDTTAPQLLHLLHSTPPCRHHGPRARASPPGDTQVTCWPITSTSTSTSTIYSEVQCDRTSGRVVCFIEQLKVLKPRAGPSPAPPPGPQSLYATLSHPRRSANNIANTNGHYRQPSLPCKVNGWTQSAPQHLRMSGEGPPQPRRLDVPPESDWRRDADYRTLQPSSSSSRDPRAAHHHRTLQRTNSHQPPLARPRRDAVLCSLCQQLPAEPSRPYCPSCGAYVARFRPAS</sequence>
<name>A0ACD3QD07_LARCR</name>
<protein>
    <submittedName>
        <fullName evidence="1">Uncharacterized protein</fullName>
    </submittedName>
</protein>
<dbReference type="Proteomes" id="UP000793456">
    <property type="component" value="Chromosome XXI"/>
</dbReference>
<proteinExistence type="predicted"/>
<comment type="caution">
    <text evidence="1">The sequence shown here is derived from an EMBL/GenBank/DDBJ whole genome shotgun (WGS) entry which is preliminary data.</text>
</comment>
<keyword evidence="2" id="KW-1185">Reference proteome</keyword>
<evidence type="ECO:0000313" key="2">
    <source>
        <dbReference type="Proteomes" id="UP000793456"/>
    </source>
</evidence>
<dbReference type="EMBL" id="CM011694">
    <property type="protein sequence ID" value="TMS04809.1"/>
    <property type="molecule type" value="Genomic_DNA"/>
</dbReference>
<gene>
    <name evidence="1" type="ORF">E3U43_009966</name>
</gene>
<organism evidence="1 2">
    <name type="scientific">Larimichthys crocea</name>
    <name type="common">Large yellow croaker</name>
    <name type="synonym">Pseudosciaena crocea</name>
    <dbReference type="NCBI Taxonomy" id="215358"/>
    <lineage>
        <taxon>Eukaryota</taxon>
        <taxon>Metazoa</taxon>
        <taxon>Chordata</taxon>
        <taxon>Craniata</taxon>
        <taxon>Vertebrata</taxon>
        <taxon>Euteleostomi</taxon>
        <taxon>Actinopterygii</taxon>
        <taxon>Neopterygii</taxon>
        <taxon>Teleostei</taxon>
        <taxon>Neoteleostei</taxon>
        <taxon>Acanthomorphata</taxon>
        <taxon>Eupercaria</taxon>
        <taxon>Sciaenidae</taxon>
        <taxon>Larimichthys</taxon>
    </lineage>
</organism>
<evidence type="ECO:0000313" key="1">
    <source>
        <dbReference type="EMBL" id="TMS04809.1"/>
    </source>
</evidence>